<evidence type="ECO:0000256" key="7">
    <source>
        <dbReference type="SAM" id="SignalP"/>
    </source>
</evidence>
<dbReference type="PIRSF" id="PIRSF019574">
    <property type="entry name" value="Periplasmic_polyamine_BP"/>
    <property type="match status" value="1"/>
</dbReference>
<dbReference type="Pfam" id="PF13416">
    <property type="entry name" value="SBP_bac_8"/>
    <property type="match status" value="1"/>
</dbReference>
<dbReference type="Proteomes" id="UP000199397">
    <property type="component" value="Unassembled WGS sequence"/>
</dbReference>
<evidence type="ECO:0000256" key="5">
    <source>
        <dbReference type="PIRNR" id="PIRNR019574"/>
    </source>
</evidence>
<keyword evidence="2 5" id="KW-0813">Transport</keyword>
<evidence type="ECO:0000313" key="9">
    <source>
        <dbReference type="Proteomes" id="UP000199397"/>
    </source>
</evidence>
<reference evidence="8 9" key="1">
    <citation type="submission" date="2016-10" db="EMBL/GenBank/DDBJ databases">
        <authorList>
            <person name="de Groot N.N."/>
        </authorList>
    </citation>
    <scope>NUCLEOTIDE SEQUENCE [LARGE SCALE GENOMIC DNA]</scope>
    <source>
        <strain evidence="8 9">DSM 21228</strain>
    </source>
</reference>
<comment type="similarity">
    <text evidence="5">Belongs to the bacterial solute-binding protein PotD/PotF family.</text>
</comment>
<keyword evidence="3 7" id="KW-0732">Signal</keyword>
<comment type="function">
    <text evidence="5">Required for the activity of the bacterial periplasmic transport system of putrescine.</text>
</comment>
<dbReference type="PANTHER" id="PTHR30222">
    <property type="entry name" value="SPERMIDINE/PUTRESCINE-BINDING PERIPLASMIC PROTEIN"/>
    <property type="match status" value="1"/>
</dbReference>
<dbReference type="InterPro" id="IPR006059">
    <property type="entry name" value="SBP"/>
</dbReference>
<keyword evidence="4 5" id="KW-0574">Periplasm</keyword>
<dbReference type="InterPro" id="IPR001188">
    <property type="entry name" value="Sperm_putr-bd"/>
</dbReference>
<dbReference type="GO" id="GO:0019808">
    <property type="term" value="F:polyamine binding"/>
    <property type="evidence" value="ECO:0007669"/>
    <property type="project" value="InterPro"/>
</dbReference>
<dbReference type="GO" id="GO:0015846">
    <property type="term" value="P:polyamine transport"/>
    <property type="evidence" value="ECO:0007669"/>
    <property type="project" value="InterPro"/>
</dbReference>
<dbReference type="PRINTS" id="PR00909">
    <property type="entry name" value="SPERMDNBNDNG"/>
</dbReference>
<evidence type="ECO:0000256" key="4">
    <source>
        <dbReference type="ARBA" id="ARBA00022764"/>
    </source>
</evidence>
<evidence type="ECO:0000256" key="6">
    <source>
        <dbReference type="PIRSR" id="PIRSR019574-1"/>
    </source>
</evidence>
<dbReference type="PANTHER" id="PTHR30222:SF17">
    <property type="entry name" value="SPERMIDINE_PUTRESCINE-BINDING PERIPLASMIC PROTEIN"/>
    <property type="match status" value="1"/>
</dbReference>
<dbReference type="RefSeq" id="WP_245706941.1">
    <property type="nucleotide sequence ID" value="NZ_FNQP01000006.1"/>
</dbReference>
<feature type="chain" id="PRO_5011713911" description="Putrescine-binding periplasmic protein" evidence="7">
    <location>
        <begin position="24"/>
        <end position="355"/>
    </location>
</feature>
<sequence>MQQVIWGIIFLMLVLMLPVPAMAGKDQQSLIAEETVIVYNWSDYIPAGVLEDFTRETGIKVQYVTYKNNEIMYTKLKLLKGRGYDVLVPSTYMVERLRKDGLLQPLNKTLLSNFKQLDPELLNKPYDPSNEVSVPYLWGSVGLGVNSDNPAAASVSSWADLWHKQWRDKLLLLDDMRGVFHMALRLDGHSTNTTAPEEIKQAYERLRKLMPNVHILGEATANEAFETGAVDLGVLWNGDAFLAQSKKPAIRYVYPKEGASFWLDSFVIPARASNPENAHKFIDYMLRPEVAVRCVNELGYATPNVVAKAMLDAEIRDNPIIFPSAEVVAKAEFQRDIGDALELYNRYWAKLKAGY</sequence>
<dbReference type="EMBL" id="FNQP01000006">
    <property type="protein sequence ID" value="SEA34187.1"/>
    <property type="molecule type" value="Genomic_DNA"/>
</dbReference>
<protein>
    <recommendedName>
        <fullName evidence="5">Putrescine-binding periplasmic protein</fullName>
    </recommendedName>
</protein>
<gene>
    <name evidence="8" type="ORF">SAMN05660964_01422</name>
</gene>
<dbReference type="AlphaFoldDB" id="A0A1H4AE26"/>
<organism evidence="8 9">
    <name type="scientific">Thiothrix caldifontis</name>
    <dbReference type="NCBI Taxonomy" id="525918"/>
    <lineage>
        <taxon>Bacteria</taxon>
        <taxon>Pseudomonadati</taxon>
        <taxon>Pseudomonadota</taxon>
        <taxon>Gammaproteobacteria</taxon>
        <taxon>Thiotrichales</taxon>
        <taxon>Thiotrichaceae</taxon>
        <taxon>Thiothrix</taxon>
    </lineage>
</organism>
<keyword evidence="9" id="KW-1185">Reference proteome</keyword>
<accession>A0A1H4AE26</accession>
<comment type="subcellular location">
    <subcellularLocation>
        <location evidence="1 5">Periplasm</location>
    </subcellularLocation>
</comment>
<evidence type="ECO:0000313" key="8">
    <source>
        <dbReference type="EMBL" id="SEA34187.1"/>
    </source>
</evidence>
<dbReference type="Gene3D" id="3.40.190.10">
    <property type="entry name" value="Periplasmic binding protein-like II"/>
    <property type="match status" value="2"/>
</dbReference>
<feature type="binding site" evidence="6">
    <location>
        <position position="92"/>
    </location>
    <ligand>
        <name>spermidine</name>
        <dbReference type="ChEBI" id="CHEBI:57834"/>
    </ligand>
</feature>
<evidence type="ECO:0000256" key="2">
    <source>
        <dbReference type="ARBA" id="ARBA00022448"/>
    </source>
</evidence>
<feature type="binding site" evidence="6">
    <location>
        <position position="334"/>
    </location>
    <ligand>
        <name>spermidine</name>
        <dbReference type="ChEBI" id="CHEBI:57834"/>
    </ligand>
</feature>
<dbReference type="GO" id="GO:0042597">
    <property type="term" value="C:periplasmic space"/>
    <property type="evidence" value="ECO:0007669"/>
    <property type="project" value="UniProtKB-SubCell"/>
</dbReference>
<dbReference type="SUPFAM" id="SSF53850">
    <property type="entry name" value="Periplasmic binding protein-like II"/>
    <property type="match status" value="1"/>
</dbReference>
<name>A0A1H4AE26_9GAMM</name>
<evidence type="ECO:0000256" key="1">
    <source>
        <dbReference type="ARBA" id="ARBA00004418"/>
    </source>
</evidence>
<evidence type="ECO:0000256" key="3">
    <source>
        <dbReference type="ARBA" id="ARBA00022729"/>
    </source>
</evidence>
<proteinExistence type="inferred from homology"/>
<feature type="signal peptide" evidence="7">
    <location>
        <begin position="1"/>
        <end position="23"/>
    </location>
</feature>
<dbReference type="STRING" id="525918.SAMN05660964_01422"/>